<dbReference type="PROSITE" id="PS50011">
    <property type="entry name" value="PROTEIN_KINASE_DOM"/>
    <property type="match status" value="1"/>
</dbReference>
<dbReference type="InterPro" id="IPR032350">
    <property type="entry name" value="Nbr1_FW"/>
</dbReference>
<reference evidence="9 10" key="1">
    <citation type="submission" date="2018-08" db="EMBL/GenBank/DDBJ databases">
        <title>Actinomadura spongicola sp. nov., isolated from marine sponge Leucetta chagosensis.</title>
        <authorList>
            <person name="Li L."/>
            <person name="Lin H.W."/>
        </authorList>
    </citation>
    <scope>NUCLEOTIDE SEQUENCE [LARGE SCALE GENOMIC DNA]</scope>
    <source>
        <strain evidence="9 10">LHW52907</strain>
    </source>
</reference>
<proteinExistence type="predicted"/>
<evidence type="ECO:0000256" key="3">
    <source>
        <dbReference type="ARBA" id="ARBA00022679"/>
    </source>
</evidence>
<keyword evidence="2" id="KW-0723">Serine/threonine-protein kinase</keyword>
<keyword evidence="4" id="KW-0547">Nucleotide-binding</keyword>
<keyword evidence="10" id="KW-1185">Reference proteome</keyword>
<evidence type="ECO:0000256" key="2">
    <source>
        <dbReference type="ARBA" id="ARBA00022527"/>
    </source>
</evidence>
<accession>A0A372G9T5</accession>
<dbReference type="Gene3D" id="2.60.40.10">
    <property type="entry name" value="Immunoglobulins"/>
    <property type="match status" value="1"/>
</dbReference>
<dbReference type="PANTHER" id="PTHR43289">
    <property type="entry name" value="MITOGEN-ACTIVATED PROTEIN KINASE KINASE KINASE 20-RELATED"/>
    <property type="match status" value="1"/>
</dbReference>
<feature type="region of interest" description="Disordered" evidence="7">
    <location>
        <begin position="328"/>
        <end position="370"/>
    </location>
</feature>
<evidence type="ECO:0000313" key="10">
    <source>
        <dbReference type="Proteomes" id="UP000262882"/>
    </source>
</evidence>
<feature type="region of interest" description="Disordered" evidence="7">
    <location>
        <begin position="269"/>
        <end position="298"/>
    </location>
</feature>
<feature type="compositionally biased region" description="Pro residues" evidence="7">
    <location>
        <begin position="339"/>
        <end position="348"/>
    </location>
</feature>
<evidence type="ECO:0000313" key="9">
    <source>
        <dbReference type="EMBL" id="RFS81902.1"/>
    </source>
</evidence>
<dbReference type="PROSITE" id="PS00108">
    <property type="entry name" value="PROTEIN_KINASE_ST"/>
    <property type="match status" value="1"/>
</dbReference>
<dbReference type="FunFam" id="1.10.510.10:FF:000021">
    <property type="entry name" value="Serine/threonine protein kinase"/>
    <property type="match status" value="1"/>
</dbReference>
<evidence type="ECO:0000256" key="4">
    <source>
        <dbReference type="ARBA" id="ARBA00022741"/>
    </source>
</evidence>
<dbReference type="EC" id="2.7.11.1" evidence="1"/>
<sequence length="479" mass="50903">MAGTAAARGEAIMGPGVKINGRYQLEDRIGRGGVGEVWRAKDLRLHRQVAIKILLSRMRPNHQAIARLKHEAEIQAAAAGKHPGIAAIHDIGEFDGQMFVVMEYLEGRDLKKVLDDAPNGLPVDQALSMAIQIAQALAAAHASDIVHRDIKPANLMLLPDERVKILDFGIARFAQATSGLTSEGHVVGTPAYMAPEQWSAQPVDERADLYSFGCVLYALLTGRPPFAPDQAPGVLGVQHRESSPRSPGSLRSGIPPALDDLVTRLLAKSPHDRPRNAEAVGEELSAIRGGDGTPPAPRRRVGCAVQFAVGTLAMLMFAGGLAAMLDTDDAPRPTSRSLPSPPFTPITPPTAGSPGTLIPGDGTAFPPDGDVTIPDGTTVTANQVFKKTWKIQNSGSVPWRGRFLTRQGPAEGPGLCASVPQVRVPDTAPGKFALISVTFTAPDLPGSCRVDWKLTDAKGRPYFPNHEGVYVLVRVAEAP</sequence>
<organism evidence="9 10">
    <name type="scientific">Actinomadura spongiicola</name>
    <dbReference type="NCBI Taxonomy" id="2303421"/>
    <lineage>
        <taxon>Bacteria</taxon>
        <taxon>Bacillati</taxon>
        <taxon>Actinomycetota</taxon>
        <taxon>Actinomycetes</taxon>
        <taxon>Streptosporangiales</taxon>
        <taxon>Thermomonosporaceae</taxon>
        <taxon>Actinomadura</taxon>
    </lineage>
</organism>
<dbReference type="Proteomes" id="UP000262882">
    <property type="component" value="Unassembled WGS sequence"/>
</dbReference>
<dbReference type="SUPFAM" id="SSF56112">
    <property type="entry name" value="Protein kinase-like (PK-like)"/>
    <property type="match status" value="1"/>
</dbReference>
<dbReference type="PANTHER" id="PTHR43289:SF6">
    <property type="entry name" value="SERINE_THREONINE-PROTEIN KINASE NEKL-3"/>
    <property type="match status" value="1"/>
</dbReference>
<feature type="region of interest" description="Disordered" evidence="7">
    <location>
        <begin position="231"/>
        <end position="255"/>
    </location>
</feature>
<feature type="compositionally biased region" description="Low complexity" evidence="7">
    <location>
        <begin position="244"/>
        <end position="255"/>
    </location>
</feature>
<dbReference type="Gene3D" id="3.30.200.20">
    <property type="entry name" value="Phosphorylase Kinase, domain 1"/>
    <property type="match status" value="1"/>
</dbReference>
<dbReference type="AlphaFoldDB" id="A0A372G9T5"/>
<dbReference type="InterPro" id="IPR013783">
    <property type="entry name" value="Ig-like_fold"/>
</dbReference>
<dbReference type="GO" id="GO:0004674">
    <property type="term" value="F:protein serine/threonine kinase activity"/>
    <property type="evidence" value="ECO:0007669"/>
    <property type="project" value="UniProtKB-KW"/>
</dbReference>
<dbReference type="GO" id="GO:0005524">
    <property type="term" value="F:ATP binding"/>
    <property type="evidence" value="ECO:0007669"/>
    <property type="project" value="UniProtKB-KW"/>
</dbReference>
<name>A0A372G9T5_9ACTN</name>
<dbReference type="SMART" id="SM00220">
    <property type="entry name" value="S_TKc"/>
    <property type="match status" value="1"/>
</dbReference>
<evidence type="ECO:0000259" key="8">
    <source>
        <dbReference type="PROSITE" id="PS50011"/>
    </source>
</evidence>
<evidence type="ECO:0000256" key="6">
    <source>
        <dbReference type="ARBA" id="ARBA00022840"/>
    </source>
</evidence>
<evidence type="ECO:0000256" key="1">
    <source>
        <dbReference type="ARBA" id="ARBA00012513"/>
    </source>
</evidence>
<keyword evidence="5" id="KW-0418">Kinase</keyword>
<keyword evidence="6" id="KW-0067">ATP-binding</keyword>
<dbReference type="InterPro" id="IPR000719">
    <property type="entry name" value="Prot_kinase_dom"/>
</dbReference>
<dbReference type="InterPro" id="IPR011009">
    <property type="entry name" value="Kinase-like_dom_sf"/>
</dbReference>
<gene>
    <name evidence="9" type="ORF">D0T12_29785</name>
</gene>
<keyword evidence="3" id="KW-0808">Transferase</keyword>
<feature type="domain" description="Protein kinase" evidence="8">
    <location>
        <begin position="23"/>
        <end position="285"/>
    </location>
</feature>
<dbReference type="Pfam" id="PF16158">
    <property type="entry name" value="N_BRCA1_IG"/>
    <property type="match status" value="1"/>
</dbReference>
<comment type="caution">
    <text evidence="9">The sequence shown here is derived from an EMBL/GenBank/DDBJ whole genome shotgun (WGS) entry which is preliminary data.</text>
</comment>
<dbReference type="InterPro" id="IPR008271">
    <property type="entry name" value="Ser/Thr_kinase_AS"/>
</dbReference>
<evidence type="ECO:0000256" key="5">
    <source>
        <dbReference type="ARBA" id="ARBA00022777"/>
    </source>
</evidence>
<evidence type="ECO:0000256" key="7">
    <source>
        <dbReference type="SAM" id="MobiDB-lite"/>
    </source>
</evidence>
<dbReference type="CDD" id="cd14947">
    <property type="entry name" value="NBR1_like"/>
    <property type="match status" value="1"/>
</dbReference>
<dbReference type="GO" id="GO:0005975">
    <property type="term" value="P:carbohydrate metabolic process"/>
    <property type="evidence" value="ECO:0007669"/>
    <property type="project" value="UniProtKB-ARBA"/>
</dbReference>
<dbReference type="EMBL" id="QVNQ01000011">
    <property type="protein sequence ID" value="RFS81902.1"/>
    <property type="molecule type" value="Genomic_DNA"/>
</dbReference>
<dbReference type="Gene3D" id="1.10.510.10">
    <property type="entry name" value="Transferase(Phosphotransferase) domain 1"/>
    <property type="match status" value="1"/>
</dbReference>
<dbReference type="Pfam" id="PF00069">
    <property type="entry name" value="Pkinase"/>
    <property type="match status" value="1"/>
</dbReference>
<protein>
    <recommendedName>
        <fullName evidence="1">non-specific serine/threonine protein kinase</fullName>
        <ecNumber evidence="1">2.7.11.1</ecNumber>
    </recommendedName>
</protein>
<dbReference type="CDD" id="cd14014">
    <property type="entry name" value="STKc_PknB_like"/>
    <property type="match status" value="1"/>
</dbReference>